<reference evidence="2 3" key="1">
    <citation type="submission" date="2023-06" db="EMBL/GenBank/DDBJ databases">
        <title>Alkalimonas sp., MEB004 an alkaliphilic bacterium isolated from Lonar Lake, India.</title>
        <authorList>
            <person name="Joshi A."/>
            <person name="Thite S."/>
        </authorList>
    </citation>
    <scope>NUCLEOTIDE SEQUENCE [LARGE SCALE GENOMIC DNA]</scope>
    <source>
        <strain evidence="2 3">MEB004</strain>
    </source>
</reference>
<dbReference type="PANTHER" id="PTHR43685:SF2">
    <property type="entry name" value="GLYCOSYLTRANSFERASE 2-LIKE DOMAIN-CONTAINING PROTEIN"/>
    <property type="match status" value="1"/>
</dbReference>
<protein>
    <submittedName>
        <fullName evidence="2">Glycosyltransferase family 2 protein</fullName>
        <ecNumber evidence="2">2.4.-.-</ecNumber>
    </submittedName>
</protein>
<comment type="caution">
    <text evidence="2">The sequence shown here is derived from an EMBL/GenBank/DDBJ whole genome shotgun (WGS) entry which is preliminary data.</text>
</comment>
<evidence type="ECO:0000313" key="3">
    <source>
        <dbReference type="Proteomes" id="UP001339167"/>
    </source>
</evidence>
<dbReference type="PANTHER" id="PTHR43685">
    <property type="entry name" value="GLYCOSYLTRANSFERASE"/>
    <property type="match status" value="1"/>
</dbReference>
<organism evidence="2 3">
    <name type="scientific">Alkalimonas mucilaginosa</name>
    <dbReference type="NCBI Taxonomy" id="3057676"/>
    <lineage>
        <taxon>Bacteria</taxon>
        <taxon>Pseudomonadati</taxon>
        <taxon>Pseudomonadota</taxon>
        <taxon>Gammaproteobacteria</taxon>
        <taxon>Alkalimonas</taxon>
    </lineage>
</organism>
<dbReference type="Proteomes" id="UP001339167">
    <property type="component" value="Unassembled WGS sequence"/>
</dbReference>
<dbReference type="EMBL" id="JAUGZK010000006">
    <property type="protein sequence ID" value="MEE2024476.1"/>
    <property type="molecule type" value="Genomic_DNA"/>
</dbReference>
<keyword evidence="2" id="KW-0328">Glycosyltransferase</keyword>
<dbReference type="EC" id="2.4.-.-" evidence="2"/>
<dbReference type="Pfam" id="PF00535">
    <property type="entry name" value="Glycos_transf_2"/>
    <property type="match status" value="1"/>
</dbReference>
<gene>
    <name evidence="2" type="ORF">QWF21_09465</name>
</gene>
<dbReference type="SUPFAM" id="SSF53448">
    <property type="entry name" value="Nucleotide-diphospho-sugar transferases"/>
    <property type="match status" value="1"/>
</dbReference>
<evidence type="ECO:0000259" key="1">
    <source>
        <dbReference type="Pfam" id="PF00535"/>
    </source>
</evidence>
<dbReference type="CDD" id="cd00761">
    <property type="entry name" value="Glyco_tranf_GTA_type"/>
    <property type="match status" value="1"/>
</dbReference>
<dbReference type="InterPro" id="IPR001173">
    <property type="entry name" value="Glyco_trans_2-like"/>
</dbReference>
<accession>A0ABU7JFL4</accession>
<proteinExistence type="predicted"/>
<feature type="domain" description="Glycosyltransferase 2-like" evidence="1">
    <location>
        <begin position="8"/>
        <end position="137"/>
    </location>
</feature>
<evidence type="ECO:0000313" key="2">
    <source>
        <dbReference type="EMBL" id="MEE2024476.1"/>
    </source>
</evidence>
<dbReference type="RefSeq" id="WP_330087807.1">
    <property type="nucleotide sequence ID" value="NZ_JAUGZK010000006.1"/>
</dbReference>
<keyword evidence="2" id="KW-0808">Transferase</keyword>
<dbReference type="Gene3D" id="3.90.550.10">
    <property type="entry name" value="Spore Coat Polysaccharide Biosynthesis Protein SpsA, Chain A"/>
    <property type="match status" value="1"/>
</dbReference>
<keyword evidence="3" id="KW-1185">Reference proteome</keyword>
<sequence>MSVTPLFSVVIPAYNRAHSIRQAIDSVLKQTEQRFEIIVVDDGSTDNTDAVLDEVKKVEPRLHYIKQQNGGATNARNTGIKAAKGSYIAFLDSDDVFLPEHLAQALPVLESGNSRCTFTQVQVDRGNEVSFLKPSRGPKESEVFSEYLLCNKGFVQTSTLIVPSELAKSVMYDELIGYGDDMDFAIRLVAAGAKITMLEKPGAIWQDHWSDSRLSSVIDPVKRIAWLDRTKPLLTKRAYYAVLGRSVAKGYAQQGKKFKGLSCYFKSLFNGGFTPKTAVMYFFQVSLNQKQYRKFSDFLAKLGFRP</sequence>
<name>A0ABU7JFL4_9GAMM</name>
<dbReference type="InterPro" id="IPR050834">
    <property type="entry name" value="Glycosyltransf_2"/>
</dbReference>
<dbReference type="InterPro" id="IPR029044">
    <property type="entry name" value="Nucleotide-diphossugar_trans"/>
</dbReference>
<dbReference type="GO" id="GO:0016757">
    <property type="term" value="F:glycosyltransferase activity"/>
    <property type="evidence" value="ECO:0007669"/>
    <property type="project" value="UniProtKB-KW"/>
</dbReference>